<evidence type="ECO:0000313" key="1">
    <source>
        <dbReference type="EMBL" id="KKL64445.1"/>
    </source>
</evidence>
<name>A0A0F9G4F7_9ZZZZ</name>
<sequence>MSYHAFRTFSLESTCYHKYAKKQLNSYNFSSLNGAVVNKPFCSGRVTFKAAHHNRYADAETTGVA</sequence>
<protein>
    <submittedName>
        <fullName evidence="1">Uncharacterized protein</fullName>
    </submittedName>
</protein>
<gene>
    <name evidence="1" type="ORF">LCGC14_2164990</name>
</gene>
<organism evidence="1">
    <name type="scientific">marine sediment metagenome</name>
    <dbReference type="NCBI Taxonomy" id="412755"/>
    <lineage>
        <taxon>unclassified sequences</taxon>
        <taxon>metagenomes</taxon>
        <taxon>ecological metagenomes</taxon>
    </lineage>
</organism>
<dbReference type="AlphaFoldDB" id="A0A0F9G4F7"/>
<proteinExistence type="predicted"/>
<dbReference type="EMBL" id="LAZR01027843">
    <property type="protein sequence ID" value="KKL64445.1"/>
    <property type="molecule type" value="Genomic_DNA"/>
</dbReference>
<reference evidence="1" key="1">
    <citation type="journal article" date="2015" name="Nature">
        <title>Complex archaea that bridge the gap between prokaryotes and eukaryotes.</title>
        <authorList>
            <person name="Spang A."/>
            <person name="Saw J.H."/>
            <person name="Jorgensen S.L."/>
            <person name="Zaremba-Niedzwiedzka K."/>
            <person name="Martijn J."/>
            <person name="Lind A.E."/>
            <person name="van Eijk R."/>
            <person name="Schleper C."/>
            <person name="Guy L."/>
            <person name="Ettema T.J."/>
        </authorList>
    </citation>
    <scope>NUCLEOTIDE SEQUENCE</scope>
</reference>
<feature type="non-terminal residue" evidence="1">
    <location>
        <position position="65"/>
    </location>
</feature>
<comment type="caution">
    <text evidence="1">The sequence shown here is derived from an EMBL/GenBank/DDBJ whole genome shotgun (WGS) entry which is preliminary data.</text>
</comment>
<accession>A0A0F9G4F7</accession>